<dbReference type="Gene3D" id="3.40.50.720">
    <property type="entry name" value="NAD(P)-binding Rossmann-like Domain"/>
    <property type="match status" value="1"/>
</dbReference>
<proteinExistence type="predicted"/>
<sequence>MSMSWRATLAEGGSEVLALEADLEQWESTEQAFAAGVAHFGRLDVVINNIGGDDLGAPVCRISAGSD</sequence>
<dbReference type="InterPro" id="IPR002347">
    <property type="entry name" value="SDR_fam"/>
</dbReference>
<protein>
    <submittedName>
        <fullName evidence="1">1,6-dihydroxycyclohexa-2,4-diene-1-carboxylate dehydrogenase</fullName>
    </submittedName>
</protein>
<evidence type="ECO:0000313" key="1">
    <source>
        <dbReference type="EMBL" id="VFS57122.1"/>
    </source>
</evidence>
<dbReference type="Pfam" id="PF00106">
    <property type="entry name" value="adh_short"/>
    <property type="match status" value="1"/>
</dbReference>
<organism evidence="1 2">
    <name type="scientific">Raoultella planticola</name>
    <name type="common">Klebsiella planticola</name>
    <dbReference type="NCBI Taxonomy" id="575"/>
    <lineage>
        <taxon>Bacteria</taxon>
        <taxon>Pseudomonadati</taxon>
        <taxon>Pseudomonadota</taxon>
        <taxon>Gammaproteobacteria</taxon>
        <taxon>Enterobacterales</taxon>
        <taxon>Enterobacteriaceae</taxon>
        <taxon>Klebsiella/Raoultella group</taxon>
        <taxon>Raoultella</taxon>
    </lineage>
</organism>
<dbReference type="InterPro" id="IPR036291">
    <property type="entry name" value="NAD(P)-bd_dom_sf"/>
</dbReference>
<reference evidence="1 2" key="1">
    <citation type="submission" date="2019-03" db="EMBL/GenBank/DDBJ databases">
        <authorList>
            <consortium name="Pathogen Informatics"/>
        </authorList>
    </citation>
    <scope>NUCLEOTIDE SEQUENCE [LARGE SCALE GENOMIC DNA]</scope>
    <source>
        <strain evidence="1 2">NCTC12998</strain>
    </source>
</reference>
<name>A0A485A8D3_RAOPL</name>
<dbReference type="Proteomes" id="UP000345637">
    <property type="component" value="Unassembled WGS sequence"/>
</dbReference>
<dbReference type="EMBL" id="CAADJE010000006">
    <property type="protein sequence ID" value="VFS57122.1"/>
    <property type="molecule type" value="Genomic_DNA"/>
</dbReference>
<gene>
    <name evidence="1" type="ORF">NCTC12998_00475</name>
</gene>
<evidence type="ECO:0000313" key="2">
    <source>
        <dbReference type="Proteomes" id="UP000345637"/>
    </source>
</evidence>
<accession>A0A485A8D3</accession>
<dbReference type="SUPFAM" id="SSF51735">
    <property type="entry name" value="NAD(P)-binding Rossmann-fold domains"/>
    <property type="match status" value="1"/>
</dbReference>
<dbReference type="AlphaFoldDB" id="A0A485A8D3"/>